<dbReference type="PROSITE" id="PS00907">
    <property type="entry name" value="UROD_2"/>
    <property type="match status" value="1"/>
</dbReference>
<dbReference type="GO" id="GO:0004853">
    <property type="term" value="F:uroporphyrinogen decarboxylase activity"/>
    <property type="evidence" value="ECO:0007669"/>
    <property type="project" value="UniProtKB-UniRule"/>
</dbReference>
<evidence type="ECO:0000259" key="15">
    <source>
        <dbReference type="PROSITE" id="PS00906"/>
    </source>
</evidence>
<evidence type="ECO:0000256" key="10">
    <source>
        <dbReference type="ARBA" id="ARBA00023239"/>
    </source>
</evidence>
<proteinExistence type="inferred from homology"/>
<dbReference type="Gene3D" id="3.20.20.210">
    <property type="match status" value="1"/>
</dbReference>
<comment type="function">
    <text evidence="1 12">Catalyzes the decarboxylation of four acetate groups of uroporphyrinogen-III to yield coproporphyrinogen-III.</text>
</comment>
<keyword evidence="8 12" id="KW-0963">Cytoplasm</keyword>
<evidence type="ECO:0000256" key="8">
    <source>
        <dbReference type="ARBA" id="ARBA00022490"/>
    </source>
</evidence>
<keyword evidence="10 12" id="KW-0456">Lyase</keyword>
<dbReference type="AlphaFoldDB" id="A0A4R3LHK9"/>
<evidence type="ECO:0000256" key="4">
    <source>
        <dbReference type="ARBA" id="ARBA00009935"/>
    </source>
</evidence>
<dbReference type="InterPro" id="IPR000257">
    <property type="entry name" value="Uroporphyrinogen_deCOase"/>
</dbReference>
<comment type="subcellular location">
    <subcellularLocation>
        <location evidence="2 12">Cytoplasm</location>
    </subcellularLocation>
</comment>
<feature type="binding site" evidence="12">
    <location>
        <position position="155"/>
    </location>
    <ligand>
        <name>substrate</name>
    </ligand>
</feature>
<evidence type="ECO:0000256" key="13">
    <source>
        <dbReference type="RuleBase" id="RU000554"/>
    </source>
</evidence>
<comment type="similarity">
    <text evidence="4 12 14">Belongs to the uroporphyrinogen decarboxylase family.</text>
</comment>
<evidence type="ECO:0000256" key="9">
    <source>
        <dbReference type="ARBA" id="ARBA00022793"/>
    </source>
</evidence>
<evidence type="ECO:0000256" key="1">
    <source>
        <dbReference type="ARBA" id="ARBA00002448"/>
    </source>
</evidence>
<feature type="domain" description="Uroporphyrinogen decarboxylase (URO-D)" evidence="16">
    <location>
        <begin position="143"/>
        <end position="159"/>
    </location>
</feature>
<dbReference type="SUPFAM" id="SSF51726">
    <property type="entry name" value="UROD/MetE-like"/>
    <property type="match status" value="1"/>
</dbReference>
<dbReference type="PANTHER" id="PTHR21091">
    <property type="entry name" value="METHYLTETRAHYDROFOLATE:HOMOCYSTEINE METHYLTRANSFERASE RELATED"/>
    <property type="match status" value="1"/>
</dbReference>
<accession>A0A4R3LHK9</accession>
<feature type="binding site" evidence="12">
    <location>
        <position position="328"/>
    </location>
    <ligand>
        <name>substrate</name>
    </ligand>
</feature>
<evidence type="ECO:0000256" key="3">
    <source>
        <dbReference type="ARBA" id="ARBA00004804"/>
    </source>
</evidence>
<dbReference type="UniPathway" id="UPA00251">
    <property type="reaction ID" value="UER00321"/>
</dbReference>
<gene>
    <name evidence="12" type="primary">hemE</name>
    <name evidence="17" type="ORF">EDC25_10572</name>
</gene>
<dbReference type="InterPro" id="IPR006361">
    <property type="entry name" value="Uroporphyrinogen_deCO2ase_HemE"/>
</dbReference>
<feature type="binding site" evidence="12">
    <location>
        <position position="78"/>
    </location>
    <ligand>
        <name>substrate</name>
    </ligand>
</feature>
<dbReference type="CDD" id="cd00717">
    <property type="entry name" value="URO-D"/>
    <property type="match status" value="1"/>
</dbReference>
<dbReference type="NCBIfam" id="TIGR01464">
    <property type="entry name" value="hemE"/>
    <property type="match status" value="1"/>
</dbReference>
<dbReference type="Proteomes" id="UP000294599">
    <property type="component" value="Unassembled WGS sequence"/>
</dbReference>
<sequence>MTDTLLNDRLLRALRRQPVDRTPVWIMRQAGRYLPEYRATRERAGSFMALCQTPELACEVTMQPLARFPLDAAILFSDILTIPDAMGLGLSFAEGEGPRFARPLRTAADIERLGVPDPERDLGYVMDAVRVIRRELAGRVPLIGFAGSPWTLACYMIEGKGGGDFRIAKAMLAEQPALMHRLLDILTDAVIAYLAAQYRAGAQALMVFDSWGGVLAPAHFREFSLRYLQRIADELPRGDGDQRAPLVLFPKGANCHLPALADTGTDAIGIDWTIGLDQARRLTGGRVALQGNLDPTLLYANPDAIRREVARVFAEFGHGPGHVFNLGHGITPEVPPAHLAAAIAAVHELSPAYHAD</sequence>
<dbReference type="GO" id="GO:0005829">
    <property type="term" value="C:cytosol"/>
    <property type="evidence" value="ECO:0007669"/>
    <property type="project" value="TreeGrafter"/>
</dbReference>
<evidence type="ECO:0000256" key="5">
    <source>
        <dbReference type="ARBA" id="ARBA00011738"/>
    </source>
</evidence>
<evidence type="ECO:0000256" key="11">
    <source>
        <dbReference type="ARBA" id="ARBA00023244"/>
    </source>
</evidence>
<dbReference type="PROSITE" id="PS00906">
    <property type="entry name" value="UROD_1"/>
    <property type="match status" value="1"/>
</dbReference>
<dbReference type="InterPro" id="IPR038071">
    <property type="entry name" value="UROD/MetE-like_sf"/>
</dbReference>
<evidence type="ECO:0000256" key="6">
    <source>
        <dbReference type="ARBA" id="ARBA00012288"/>
    </source>
</evidence>
<dbReference type="OrthoDB" id="9806656at2"/>
<evidence type="ECO:0000256" key="7">
    <source>
        <dbReference type="ARBA" id="ARBA00014308"/>
    </source>
</evidence>
<keyword evidence="18" id="KW-1185">Reference proteome</keyword>
<evidence type="ECO:0000256" key="2">
    <source>
        <dbReference type="ARBA" id="ARBA00004496"/>
    </source>
</evidence>
<feature type="domain" description="Uroporphyrinogen decarboxylase (URO-D)" evidence="15">
    <location>
        <begin position="23"/>
        <end position="32"/>
    </location>
</feature>
<dbReference type="EMBL" id="SMAF01000005">
    <property type="protein sequence ID" value="TCS99639.1"/>
    <property type="molecule type" value="Genomic_DNA"/>
</dbReference>
<evidence type="ECO:0000256" key="14">
    <source>
        <dbReference type="RuleBase" id="RU004169"/>
    </source>
</evidence>
<feature type="binding site" evidence="12">
    <location>
        <begin position="28"/>
        <end position="32"/>
    </location>
    <ligand>
        <name>substrate</name>
    </ligand>
</feature>
<evidence type="ECO:0000313" key="18">
    <source>
        <dbReference type="Proteomes" id="UP000294599"/>
    </source>
</evidence>
<comment type="subunit">
    <text evidence="5 12">Homodimer.</text>
</comment>
<dbReference type="GO" id="GO:0019353">
    <property type="term" value="P:protoporphyrinogen IX biosynthetic process from glutamate"/>
    <property type="evidence" value="ECO:0007669"/>
    <property type="project" value="TreeGrafter"/>
</dbReference>
<protein>
    <recommendedName>
        <fullName evidence="7 12">Uroporphyrinogen decarboxylase</fullName>
        <shortName evidence="12">UPD</shortName>
        <shortName evidence="12">URO-D</shortName>
        <ecNumber evidence="6 12">4.1.1.37</ecNumber>
    </recommendedName>
</protein>
<keyword evidence="11 12" id="KW-0627">Porphyrin biosynthesis</keyword>
<comment type="caution">
    <text evidence="12">Lacks conserved residue(s) required for the propagation of feature annotation.</text>
</comment>
<reference evidence="17 18" key="1">
    <citation type="submission" date="2019-03" db="EMBL/GenBank/DDBJ databases">
        <title>Genomic Encyclopedia of Type Strains, Phase IV (KMG-IV): sequencing the most valuable type-strain genomes for metagenomic binning, comparative biology and taxonomic classification.</title>
        <authorList>
            <person name="Goeker M."/>
        </authorList>
    </citation>
    <scope>NUCLEOTIDE SEQUENCE [LARGE SCALE GENOMIC DNA]</scope>
    <source>
        <strain evidence="17 18">DSM 21944</strain>
    </source>
</reference>
<organism evidence="17 18">
    <name type="scientific">Pseudofulvimonas gallinarii</name>
    <dbReference type="NCBI Taxonomy" id="634155"/>
    <lineage>
        <taxon>Bacteria</taxon>
        <taxon>Pseudomonadati</taxon>
        <taxon>Pseudomonadota</taxon>
        <taxon>Gammaproteobacteria</taxon>
        <taxon>Lysobacterales</taxon>
        <taxon>Rhodanobacteraceae</taxon>
        <taxon>Pseudofulvimonas</taxon>
    </lineage>
</organism>
<dbReference type="PANTHER" id="PTHR21091:SF169">
    <property type="entry name" value="UROPORPHYRINOGEN DECARBOXYLASE"/>
    <property type="match status" value="1"/>
</dbReference>
<dbReference type="FunFam" id="3.20.20.210:FF:000001">
    <property type="entry name" value="Uroporphyrinogen decarboxylase"/>
    <property type="match status" value="1"/>
</dbReference>
<comment type="pathway">
    <text evidence="3 12 13">Porphyrin-containing compound metabolism; protoporphyrin-IX biosynthesis; coproporphyrinogen-III from 5-aminolevulinate: step 4/4.</text>
</comment>
<name>A0A4R3LHK9_9GAMM</name>
<evidence type="ECO:0000259" key="16">
    <source>
        <dbReference type="PROSITE" id="PS00907"/>
    </source>
</evidence>
<evidence type="ECO:0000313" key="17">
    <source>
        <dbReference type="EMBL" id="TCS99639.1"/>
    </source>
</evidence>
<evidence type="ECO:0000256" key="12">
    <source>
        <dbReference type="HAMAP-Rule" id="MF_00218"/>
    </source>
</evidence>
<comment type="caution">
    <text evidence="17">The sequence shown here is derived from an EMBL/GenBank/DDBJ whole genome shotgun (WGS) entry which is preliminary data.</text>
</comment>
<dbReference type="EC" id="4.1.1.37" evidence="6 12"/>
<dbReference type="Pfam" id="PF01208">
    <property type="entry name" value="URO-D"/>
    <property type="match status" value="1"/>
</dbReference>
<feature type="binding site" evidence="12">
    <location>
        <position position="210"/>
    </location>
    <ligand>
        <name>substrate</name>
    </ligand>
</feature>
<feature type="site" description="Transition state stabilizer" evidence="12">
    <location>
        <position position="78"/>
    </location>
</feature>
<dbReference type="RefSeq" id="WP_123521584.1">
    <property type="nucleotide sequence ID" value="NZ_JBHLWF010000028.1"/>
</dbReference>
<dbReference type="HAMAP" id="MF_00218">
    <property type="entry name" value="URO_D"/>
    <property type="match status" value="1"/>
</dbReference>
<comment type="catalytic activity">
    <reaction evidence="12 13">
        <text>uroporphyrinogen III + 4 H(+) = coproporphyrinogen III + 4 CO2</text>
        <dbReference type="Rhea" id="RHEA:19865"/>
        <dbReference type="ChEBI" id="CHEBI:15378"/>
        <dbReference type="ChEBI" id="CHEBI:16526"/>
        <dbReference type="ChEBI" id="CHEBI:57308"/>
        <dbReference type="ChEBI" id="CHEBI:57309"/>
        <dbReference type="EC" id="4.1.1.37"/>
    </reaction>
</comment>
<keyword evidence="9 12" id="KW-0210">Decarboxylase</keyword>